<gene>
    <name evidence="1" type="ORF">SZ25_00559</name>
</gene>
<sequence length="102" mass="11645">MAKFFKKFEKEVKKAVKDAGTFVKNIVDDKHDNAQSCFKEMDKKGLKICKSDNGQLVDLNYIYQNKISIGKIDVGENILEYCMRELGKVGFVDCSTIQNQDL</sequence>
<evidence type="ECO:0000313" key="2">
    <source>
        <dbReference type="Proteomes" id="UP000033358"/>
    </source>
</evidence>
<organism evidence="1 2">
    <name type="scientific">Candidatus Arcanibacter lacustris</name>
    <dbReference type="NCBI Taxonomy" id="1607817"/>
    <lineage>
        <taxon>Bacteria</taxon>
        <taxon>Pseudomonadati</taxon>
        <taxon>Pseudomonadota</taxon>
        <taxon>Alphaproteobacteria</taxon>
        <taxon>Rickettsiales</taxon>
        <taxon>Candidatus Arcanibacter</taxon>
    </lineage>
</organism>
<dbReference type="EMBL" id="JYHA01000088">
    <property type="protein sequence ID" value="KKB96346.1"/>
    <property type="molecule type" value="Genomic_DNA"/>
</dbReference>
<keyword evidence="2" id="KW-1185">Reference proteome</keyword>
<dbReference type="AlphaFoldDB" id="A0A0F5MNS2"/>
<reference evidence="1 2" key="1">
    <citation type="submission" date="2015-02" db="EMBL/GenBank/DDBJ databases">
        <title>Single cell genomics of a rare environmental alphaproteobacterium provides unique insights into Rickettsiaceae evolution.</title>
        <authorList>
            <person name="Martijn J."/>
            <person name="Schulz F."/>
            <person name="Zaremba-Niedzwiedzka K."/>
            <person name="Viklund J."/>
            <person name="Stepanauskas R."/>
            <person name="Andersson S.G.E."/>
            <person name="Horn M."/>
            <person name="Guy L."/>
            <person name="Ettema T.J.G."/>
        </authorList>
    </citation>
    <scope>NUCLEOTIDE SEQUENCE [LARGE SCALE GENOMIC DNA]</scope>
    <source>
        <strain evidence="1 2">SCGC AAA041-L04</strain>
    </source>
</reference>
<name>A0A0F5MNS2_9RICK</name>
<dbReference type="Proteomes" id="UP000033358">
    <property type="component" value="Unassembled WGS sequence"/>
</dbReference>
<proteinExistence type="predicted"/>
<accession>A0A0F5MNS2</accession>
<protein>
    <submittedName>
        <fullName evidence="1">Uncharacterized protein</fullName>
    </submittedName>
</protein>
<comment type="caution">
    <text evidence="1">The sequence shown here is derived from an EMBL/GenBank/DDBJ whole genome shotgun (WGS) entry which is preliminary data.</text>
</comment>
<evidence type="ECO:0000313" key="1">
    <source>
        <dbReference type="EMBL" id="KKB96346.1"/>
    </source>
</evidence>